<reference evidence="5 6" key="1">
    <citation type="submission" date="2022-12" db="EMBL/GenBank/DDBJ databases">
        <title>Genomic features and morphological characterization of a novel Knufia sp. strain isolated from spacecraft assembly facility.</title>
        <authorList>
            <person name="Teixeira M."/>
            <person name="Chander A.M."/>
            <person name="Stajich J.E."/>
            <person name="Venkateswaran K."/>
        </authorList>
    </citation>
    <scope>NUCLEOTIDE SEQUENCE [LARGE SCALE GENOMIC DNA]</scope>
    <source>
        <strain evidence="5 6">FJI-L2-BK-P2</strain>
    </source>
</reference>
<dbReference type="Gene3D" id="1.25.40.10">
    <property type="entry name" value="Tetratricopeptide repeat domain"/>
    <property type="match status" value="4"/>
</dbReference>
<dbReference type="SMART" id="SM00028">
    <property type="entry name" value="TPR"/>
    <property type="match status" value="9"/>
</dbReference>
<dbReference type="Pfam" id="PF13432">
    <property type="entry name" value="TPR_16"/>
    <property type="match status" value="1"/>
</dbReference>
<dbReference type="PANTHER" id="PTHR15704">
    <property type="entry name" value="SUPERKILLER 3 PROTEIN-RELATED"/>
    <property type="match status" value="1"/>
</dbReference>
<name>A0AAN8F6W7_9EURO</name>
<accession>A0AAN8F6W7</accession>
<evidence type="ECO:0000313" key="5">
    <source>
        <dbReference type="EMBL" id="KAK5958048.1"/>
    </source>
</evidence>
<keyword evidence="6" id="KW-1185">Reference proteome</keyword>
<dbReference type="InterPro" id="IPR039226">
    <property type="entry name" value="Ski3/TTC37"/>
</dbReference>
<feature type="repeat" description="TPR" evidence="3">
    <location>
        <begin position="38"/>
        <end position="71"/>
    </location>
</feature>
<dbReference type="InterPro" id="IPR011990">
    <property type="entry name" value="TPR-like_helical_dom_sf"/>
</dbReference>
<gene>
    <name evidence="5" type="primary">SKI3</name>
    <name evidence="5" type="ORF">OHC33_001238</name>
</gene>
<dbReference type="Pfam" id="PF18833">
    <property type="entry name" value="TPR_22"/>
    <property type="match status" value="1"/>
</dbReference>
<evidence type="ECO:0000313" key="6">
    <source>
        <dbReference type="Proteomes" id="UP001316803"/>
    </source>
</evidence>
<dbReference type="PROSITE" id="PS50293">
    <property type="entry name" value="TPR_REGION"/>
    <property type="match status" value="1"/>
</dbReference>
<feature type="repeat" description="TPR" evidence="3">
    <location>
        <begin position="438"/>
        <end position="471"/>
    </location>
</feature>
<evidence type="ECO:0000256" key="1">
    <source>
        <dbReference type="ARBA" id="ARBA00022737"/>
    </source>
</evidence>
<dbReference type="PANTHER" id="PTHR15704:SF7">
    <property type="entry name" value="SUPERKILLER COMPLEX PROTEIN 3"/>
    <property type="match status" value="1"/>
</dbReference>
<evidence type="ECO:0000256" key="4">
    <source>
        <dbReference type="SAM" id="MobiDB-lite"/>
    </source>
</evidence>
<evidence type="ECO:0000256" key="2">
    <source>
        <dbReference type="ARBA" id="ARBA00022803"/>
    </source>
</evidence>
<keyword evidence="2 3" id="KW-0802">TPR repeat</keyword>
<dbReference type="SUPFAM" id="SSF48452">
    <property type="entry name" value="TPR-like"/>
    <property type="match status" value="4"/>
</dbReference>
<dbReference type="EMBL" id="JAKLMC020000002">
    <property type="protein sequence ID" value="KAK5958048.1"/>
    <property type="molecule type" value="Genomic_DNA"/>
</dbReference>
<organism evidence="5 6">
    <name type="scientific">Knufia fluminis</name>
    <dbReference type="NCBI Taxonomy" id="191047"/>
    <lineage>
        <taxon>Eukaryota</taxon>
        <taxon>Fungi</taxon>
        <taxon>Dikarya</taxon>
        <taxon>Ascomycota</taxon>
        <taxon>Pezizomycotina</taxon>
        <taxon>Eurotiomycetes</taxon>
        <taxon>Chaetothyriomycetidae</taxon>
        <taxon>Chaetothyriales</taxon>
        <taxon>Trichomeriaceae</taxon>
        <taxon>Knufia</taxon>
    </lineage>
</organism>
<dbReference type="GO" id="GO:0055087">
    <property type="term" value="C:Ski complex"/>
    <property type="evidence" value="ECO:0007669"/>
    <property type="project" value="InterPro"/>
</dbReference>
<sequence>MAASKAALKSIKTSIDGGDFAKASALANDLLKEDAKNYNALMFLGFAEEKLKHLGEAEKALRKALDLKPQDVQPYKGLVRLYEQQGSDKVDSYHDIALSLGGIYAQQDDREQCQNIVNQYELFVKKNGSRSQYRRALELMLPTSPLYETLEGRVPHPSHNYQRILESSQAEEKQWIDSQIGERRTRLGARLDRVTLEVKNEAVEKFHVEEHYQNLIEWTRDDEVRHVLDQELLQRMLDVLIAMPQEQKPLQRDKVLEKANGMVIIKQQFVLAWDIALEWVDTEDLAEWDPTILHEYIDFFPEAGLAKVMRGFLYGSTSPFPLPKSSDPENPIEKLSETDQLIVMMEGLEDCKDSMLAHRIMAVTYLGLNEHERSAEMARISARLYQKAEKDYAMPLQDSLDAVNLILGRSLVVFQSPRHHPEARAIFENILARKPQLTDALLGIGLVYEEDEDYFEAVKFLGKAMERDPANTRIRLEYAWCKALDKDLDGGLELLQGILFHSEEEKNPDLTMRAELLYRIAYCKWHLDPSPKARKDKSGSYRYLVDALRANPSYAPAYTLLGFYFQDYARNKPRARVAFQKAFELSTSELAAAEQLAQAFAMEAEWDLVELVAQRVVESGKARPAPGSKKQAYSWPYAALGVVQMSRSQYSLSIVSFQHALRISPNNYHCWVGLGESYHHSGRHVAASRAFLKAESIDHGLPADEAWFAQYMLANVQRELGSYEEAVKAYEAVLVNKPGELGVLLALLQTLVEFGWARIHQGHFGHAAELATKAIDTANTISKDKTNIFNLWKAVGDACSVLNAAKAYAEPSTIVTLKDLLNFNAGSDVFDLLQDVDRISKNDLAADAADVSTMTDQLVRASVLAHKRGIDATSNDIHAQAVSWYNLGWAEHDAYISSTTQKVKRPRHLLKAAIKCFKNAIELEAGNSDFWNALGIATLTLNPKVSQHSFIRSIHLNDHSARAWTNLGALYLNNNDLELANEAFTRAQSTDPEYAAAWIGQGLLATLYGKQSKASGLFKHAFEIADSASIPAKRHYAVSAFDHLLTNLNAASDVNQLIQPLFALRQLQTQNPSDIITSHFLSLLAERVHEYTTAQTNLATVLADAEAQYEQSESNESLSHYAQAKTDYARQLLSQGQYTDAIDAAQFALDVTEDDNLGPSYATRRNKLRLSAQVTAGLAHSFLRQMSQSITSLQAAAETSKSLNNNDRIDPNVTILLAQVLWASGSPKEKEAARTQLFECIEENPDHVGAATLLAVVAVLDDDGETLSVAGDDLKTLRSKRGISVVDKVRIARVLGAMLLLRAAGGADEEEIRSDALSGIMLNPEQPQGWMQLAEISTSGSGDGEDGDGNGSGSGYASEMAVKNALRQIPPRGRLTSENFARTYEVTGKQDDLRQAGMLAPWLKD</sequence>
<dbReference type="PROSITE" id="PS50005">
    <property type="entry name" value="TPR"/>
    <property type="match status" value="4"/>
</dbReference>
<evidence type="ECO:0000256" key="3">
    <source>
        <dbReference type="PROSITE-ProRule" id="PRU00339"/>
    </source>
</evidence>
<keyword evidence="1" id="KW-0677">Repeat</keyword>
<dbReference type="InterPro" id="IPR019734">
    <property type="entry name" value="TPR_rpt"/>
</dbReference>
<dbReference type="Proteomes" id="UP001316803">
    <property type="component" value="Unassembled WGS sequence"/>
</dbReference>
<proteinExistence type="predicted"/>
<dbReference type="InterPro" id="IPR040962">
    <property type="entry name" value="TPR_22"/>
</dbReference>
<feature type="repeat" description="TPR" evidence="3">
    <location>
        <begin position="634"/>
        <end position="667"/>
    </location>
</feature>
<dbReference type="GO" id="GO:0006401">
    <property type="term" value="P:RNA catabolic process"/>
    <property type="evidence" value="ECO:0007669"/>
    <property type="project" value="InterPro"/>
</dbReference>
<dbReference type="Pfam" id="PF13181">
    <property type="entry name" value="TPR_8"/>
    <property type="match status" value="3"/>
</dbReference>
<feature type="repeat" description="TPR" evidence="3">
    <location>
        <begin position="961"/>
        <end position="994"/>
    </location>
</feature>
<comment type="caution">
    <text evidence="5">The sequence shown here is derived from an EMBL/GenBank/DDBJ whole genome shotgun (WGS) entry which is preliminary data.</text>
</comment>
<feature type="region of interest" description="Disordered" evidence="4">
    <location>
        <begin position="1336"/>
        <end position="1357"/>
    </location>
</feature>
<protein>
    <submittedName>
        <fullName evidence="5">Superkiller protein 3</fullName>
    </submittedName>
</protein>